<accession>A0A243RCE2</accession>
<sequence>MTRAPEAADEVVRGVERDRLDGHTPCPGPDVRGPVNHPILWTGFRGYTAGLRQPPGRPGAAAVPSGSGSAVR</sequence>
<feature type="region of interest" description="Disordered" evidence="1">
    <location>
        <begin position="1"/>
        <end position="37"/>
    </location>
</feature>
<protein>
    <submittedName>
        <fullName evidence="2">Uncharacterized protein</fullName>
    </submittedName>
</protein>
<name>A0A243RCE2_9ACTN</name>
<feature type="compositionally biased region" description="Basic and acidic residues" evidence="1">
    <location>
        <begin position="10"/>
        <end position="22"/>
    </location>
</feature>
<proteinExistence type="predicted"/>
<keyword evidence="3" id="KW-1185">Reference proteome</keyword>
<gene>
    <name evidence="2" type="ORF">CA984_33025</name>
</gene>
<organism evidence="2 3">
    <name type="scientific">Streptosporangium minutum</name>
    <dbReference type="NCBI Taxonomy" id="569862"/>
    <lineage>
        <taxon>Bacteria</taxon>
        <taxon>Bacillati</taxon>
        <taxon>Actinomycetota</taxon>
        <taxon>Actinomycetes</taxon>
        <taxon>Streptosporangiales</taxon>
        <taxon>Streptosporangiaceae</taxon>
        <taxon>Streptosporangium</taxon>
    </lineage>
</organism>
<reference evidence="2 3" key="1">
    <citation type="submission" date="2017-05" db="EMBL/GenBank/DDBJ databases">
        <title>Biotechnological potential of actinobacteria isolated from South African environments.</title>
        <authorList>
            <person name="Le Roes-Hill M."/>
            <person name="Prins A."/>
            <person name="Durrell K.A."/>
        </authorList>
    </citation>
    <scope>NUCLEOTIDE SEQUENCE [LARGE SCALE GENOMIC DNA]</scope>
    <source>
        <strain evidence="2">M26</strain>
    </source>
</reference>
<evidence type="ECO:0000256" key="1">
    <source>
        <dbReference type="SAM" id="MobiDB-lite"/>
    </source>
</evidence>
<dbReference type="AlphaFoldDB" id="A0A243RCE2"/>
<feature type="compositionally biased region" description="Low complexity" evidence="1">
    <location>
        <begin position="58"/>
        <end position="72"/>
    </location>
</feature>
<dbReference type="Proteomes" id="UP000194761">
    <property type="component" value="Unassembled WGS sequence"/>
</dbReference>
<feature type="region of interest" description="Disordered" evidence="1">
    <location>
        <begin position="50"/>
        <end position="72"/>
    </location>
</feature>
<dbReference type="EMBL" id="NGFP01000209">
    <property type="protein sequence ID" value="OUC91626.1"/>
    <property type="molecule type" value="Genomic_DNA"/>
</dbReference>
<comment type="caution">
    <text evidence="2">The sequence shown here is derived from an EMBL/GenBank/DDBJ whole genome shotgun (WGS) entry which is preliminary data.</text>
</comment>
<evidence type="ECO:0000313" key="3">
    <source>
        <dbReference type="Proteomes" id="UP000194761"/>
    </source>
</evidence>
<evidence type="ECO:0000313" key="2">
    <source>
        <dbReference type="EMBL" id="OUC91626.1"/>
    </source>
</evidence>